<dbReference type="RefSeq" id="WP_345611893.1">
    <property type="nucleotide sequence ID" value="NZ_BAABJV010000003.1"/>
</dbReference>
<evidence type="ECO:0000256" key="1">
    <source>
        <dbReference type="ARBA" id="ARBA00022857"/>
    </source>
</evidence>
<evidence type="ECO:0000259" key="3">
    <source>
        <dbReference type="Pfam" id="PF01370"/>
    </source>
</evidence>
<accession>A0ABP9A103</accession>
<gene>
    <name evidence="4" type="ORF">GCM10023329_18440</name>
</gene>
<reference evidence="5" key="1">
    <citation type="journal article" date="2019" name="Int. J. Syst. Evol. Microbiol.">
        <title>The Global Catalogue of Microorganisms (GCM) 10K type strain sequencing project: providing services to taxonomists for standard genome sequencing and annotation.</title>
        <authorList>
            <consortium name="The Broad Institute Genomics Platform"/>
            <consortium name="The Broad Institute Genome Sequencing Center for Infectious Disease"/>
            <person name="Wu L."/>
            <person name="Ma J."/>
        </authorList>
    </citation>
    <scope>NUCLEOTIDE SEQUENCE [LARGE SCALE GENOMIC DNA]</scope>
    <source>
        <strain evidence="5">JCM 18324</strain>
    </source>
</reference>
<name>A0ABP9A103_9ACTN</name>
<comment type="caution">
    <text evidence="4">The sequence shown here is derived from an EMBL/GenBank/DDBJ whole genome shotgun (WGS) entry which is preliminary data.</text>
</comment>
<keyword evidence="2" id="KW-0119">Carbohydrate metabolism</keyword>
<dbReference type="CDD" id="cd08946">
    <property type="entry name" value="SDR_e"/>
    <property type="match status" value="1"/>
</dbReference>
<dbReference type="Gene3D" id="3.40.50.720">
    <property type="entry name" value="NAD(P)-binding Rossmann-like Domain"/>
    <property type="match status" value="1"/>
</dbReference>
<dbReference type="InterPro" id="IPR036291">
    <property type="entry name" value="NAD(P)-bd_dom_sf"/>
</dbReference>
<evidence type="ECO:0000313" key="4">
    <source>
        <dbReference type="EMBL" id="GAA4771442.1"/>
    </source>
</evidence>
<dbReference type="InterPro" id="IPR001509">
    <property type="entry name" value="Epimerase_deHydtase"/>
</dbReference>
<keyword evidence="1" id="KW-0521">NADP</keyword>
<dbReference type="SUPFAM" id="SSF51735">
    <property type="entry name" value="NAD(P)-binding Rossmann-fold domains"/>
    <property type="match status" value="1"/>
</dbReference>
<dbReference type="EMBL" id="BAABJV010000003">
    <property type="protein sequence ID" value="GAA4771442.1"/>
    <property type="molecule type" value="Genomic_DNA"/>
</dbReference>
<feature type="domain" description="NAD-dependent epimerase/dehydratase" evidence="3">
    <location>
        <begin position="14"/>
        <end position="247"/>
    </location>
</feature>
<evidence type="ECO:0000313" key="5">
    <source>
        <dbReference type="Proteomes" id="UP001501147"/>
    </source>
</evidence>
<evidence type="ECO:0000256" key="2">
    <source>
        <dbReference type="ARBA" id="ARBA00023277"/>
    </source>
</evidence>
<protein>
    <recommendedName>
        <fullName evidence="3">NAD-dependent epimerase/dehydratase domain-containing protein</fullName>
    </recommendedName>
</protein>
<dbReference type="Pfam" id="PF01370">
    <property type="entry name" value="Epimerase"/>
    <property type="match status" value="1"/>
</dbReference>
<dbReference type="PANTHER" id="PTHR43103:SF3">
    <property type="entry name" value="ADP-L-GLYCERO-D-MANNO-HEPTOSE-6-EPIMERASE"/>
    <property type="match status" value="1"/>
</dbReference>
<dbReference type="Proteomes" id="UP001501147">
    <property type="component" value="Unassembled WGS sequence"/>
</dbReference>
<organism evidence="4 5">
    <name type="scientific">Streptomyces sanyensis</name>
    <dbReference type="NCBI Taxonomy" id="568869"/>
    <lineage>
        <taxon>Bacteria</taxon>
        <taxon>Bacillati</taxon>
        <taxon>Actinomycetota</taxon>
        <taxon>Actinomycetes</taxon>
        <taxon>Kitasatosporales</taxon>
        <taxon>Streptomycetaceae</taxon>
        <taxon>Streptomyces</taxon>
    </lineage>
</organism>
<sequence>MLSASPERARPLIALLGASGFVGSWVLRELSARPVRLRAVARRPVRLPSGPARVESRSLDLTAPGAVAEAVAGADVVISLVVHSGGWRAAEHDPAARAVNEGVMASVLAALRDRPSGGAAPVVVYAGAASQLGVPPCEPIDGGEPDHPETAYDRQKLAAERLLLDATREGAVRGVALRLPTVFGESAAPGADDRGVVSFMARRALAGQRLTMWHDGTVTRDLVHAEDIARAFATAIDHPDALSGAHWPLGAGRGDRLGDVFRTVARLAAGHRGGPPVPVVPVEPPAGAPATDFHGVTIDATRFRTATGWSPRIPLPDALARTVAGHATAEKGS</sequence>
<keyword evidence="5" id="KW-1185">Reference proteome</keyword>
<dbReference type="PANTHER" id="PTHR43103">
    <property type="entry name" value="NUCLEOSIDE-DIPHOSPHATE-SUGAR EPIMERASE"/>
    <property type="match status" value="1"/>
</dbReference>
<proteinExistence type="predicted"/>